<reference evidence="1 2" key="1">
    <citation type="submission" date="2019-05" db="EMBL/GenBank/DDBJ databases">
        <title>Another draft genome of Portunus trituberculatus and its Hox gene families provides insights of decapod evolution.</title>
        <authorList>
            <person name="Jeong J.-H."/>
            <person name="Song I."/>
            <person name="Kim S."/>
            <person name="Choi T."/>
            <person name="Kim D."/>
            <person name="Ryu S."/>
            <person name="Kim W."/>
        </authorList>
    </citation>
    <scope>NUCLEOTIDE SEQUENCE [LARGE SCALE GENOMIC DNA]</scope>
    <source>
        <tissue evidence="1">Muscle</tissue>
    </source>
</reference>
<gene>
    <name evidence="1" type="ORF">E2C01_064336</name>
</gene>
<evidence type="ECO:0000313" key="1">
    <source>
        <dbReference type="EMBL" id="MPC70098.1"/>
    </source>
</evidence>
<organism evidence="1 2">
    <name type="scientific">Portunus trituberculatus</name>
    <name type="common">Swimming crab</name>
    <name type="synonym">Neptunus trituberculatus</name>
    <dbReference type="NCBI Taxonomy" id="210409"/>
    <lineage>
        <taxon>Eukaryota</taxon>
        <taxon>Metazoa</taxon>
        <taxon>Ecdysozoa</taxon>
        <taxon>Arthropoda</taxon>
        <taxon>Crustacea</taxon>
        <taxon>Multicrustacea</taxon>
        <taxon>Malacostraca</taxon>
        <taxon>Eumalacostraca</taxon>
        <taxon>Eucarida</taxon>
        <taxon>Decapoda</taxon>
        <taxon>Pleocyemata</taxon>
        <taxon>Brachyura</taxon>
        <taxon>Eubrachyura</taxon>
        <taxon>Portunoidea</taxon>
        <taxon>Portunidae</taxon>
        <taxon>Portuninae</taxon>
        <taxon>Portunus</taxon>
    </lineage>
</organism>
<dbReference type="AlphaFoldDB" id="A0A5B7HMY5"/>
<protein>
    <submittedName>
        <fullName evidence="1">Uncharacterized protein</fullName>
    </submittedName>
</protein>
<comment type="caution">
    <text evidence="1">The sequence shown here is derived from an EMBL/GenBank/DDBJ whole genome shotgun (WGS) entry which is preliminary data.</text>
</comment>
<accession>A0A5B7HMY5</accession>
<name>A0A5B7HMY5_PORTR</name>
<dbReference type="Proteomes" id="UP000324222">
    <property type="component" value="Unassembled WGS sequence"/>
</dbReference>
<evidence type="ECO:0000313" key="2">
    <source>
        <dbReference type="Proteomes" id="UP000324222"/>
    </source>
</evidence>
<sequence>MLRTLQHSHDPARLDSQMALPAPYTITFRSCRDFFIHTSRRTADVSSPGLFSEALTVRLEH</sequence>
<keyword evidence="2" id="KW-1185">Reference proteome</keyword>
<dbReference type="EMBL" id="VSRR010030524">
    <property type="protein sequence ID" value="MPC70098.1"/>
    <property type="molecule type" value="Genomic_DNA"/>
</dbReference>
<proteinExistence type="predicted"/>